<proteinExistence type="predicted"/>
<dbReference type="OrthoDB" id="7107936at2"/>
<comment type="caution">
    <text evidence="1">The sequence shown here is derived from an EMBL/GenBank/DDBJ whole genome shotgun (WGS) entry which is preliminary data.</text>
</comment>
<protein>
    <recommendedName>
        <fullName evidence="3">Antitoxin</fullName>
    </recommendedName>
</protein>
<sequence>MSTMQIRGVPESVSRTLKGRAAAAGMSLSEYLLAEVTKIAERPSLAELTDRLERRPVRALPAVADVLRHERRDDA</sequence>
<dbReference type="RefSeq" id="WP_035913804.1">
    <property type="nucleotide sequence ID" value="NZ_AVPJ01000003.1"/>
</dbReference>
<evidence type="ECO:0000313" key="1">
    <source>
        <dbReference type="EMBL" id="KGN33693.1"/>
    </source>
</evidence>
<reference evidence="1 2" key="1">
    <citation type="submission" date="2013-08" db="EMBL/GenBank/DDBJ databases">
        <title>The genome sequence of Knoellia sinensis.</title>
        <authorList>
            <person name="Zhu W."/>
            <person name="Wang G."/>
        </authorList>
    </citation>
    <scope>NUCLEOTIDE SEQUENCE [LARGE SCALE GENOMIC DNA]</scope>
    <source>
        <strain evidence="1 2">KCTC 19936</strain>
    </source>
</reference>
<dbReference type="eggNOG" id="ENOG5033AQM">
    <property type="taxonomic scope" value="Bacteria"/>
</dbReference>
<evidence type="ECO:0008006" key="3">
    <source>
        <dbReference type="Google" id="ProtNLM"/>
    </source>
</evidence>
<dbReference type="EMBL" id="AVPJ01000003">
    <property type="protein sequence ID" value="KGN33693.1"/>
    <property type="molecule type" value="Genomic_DNA"/>
</dbReference>
<organism evidence="1 2">
    <name type="scientific">Knoellia sinensis KCTC 19936</name>
    <dbReference type="NCBI Taxonomy" id="1385520"/>
    <lineage>
        <taxon>Bacteria</taxon>
        <taxon>Bacillati</taxon>
        <taxon>Actinomycetota</taxon>
        <taxon>Actinomycetes</taxon>
        <taxon>Micrococcales</taxon>
        <taxon>Intrasporangiaceae</taxon>
        <taxon>Knoellia</taxon>
    </lineage>
</organism>
<dbReference type="SUPFAM" id="SSF47598">
    <property type="entry name" value="Ribbon-helix-helix"/>
    <property type="match status" value="1"/>
</dbReference>
<evidence type="ECO:0000313" key="2">
    <source>
        <dbReference type="Proteomes" id="UP000030002"/>
    </source>
</evidence>
<dbReference type="AlphaFoldDB" id="A0A0A0J959"/>
<dbReference type="Proteomes" id="UP000030002">
    <property type="component" value="Unassembled WGS sequence"/>
</dbReference>
<accession>A0A0A0J959</accession>
<dbReference type="STRING" id="1385520.N802_07705"/>
<name>A0A0A0J959_9MICO</name>
<keyword evidence="2" id="KW-1185">Reference proteome</keyword>
<dbReference type="GO" id="GO:0006355">
    <property type="term" value="P:regulation of DNA-templated transcription"/>
    <property type="evidence" value="ECO:0007669"/>
    <property type="project" value="InterPro"/>
</dbReference>
<gene>
    <name evidence="1" type="ORF">N802_07705</name>
</gene>
<dbReference type="InterPro" id="IPR010985">
    <property type="entry name" value="Ribbon_hlx_hlx"/>
</dbReference>